<dbReference type="PIRSF" id="PIRSF000676">
    <property type="entry name" value="Homoser_kin"/>
    <property type="match status" value="1"/>
</dbReference>
<feature type="binding site" evidence="13">
    <location>
        <begin position="81"/>
        <end position="91"/>
    </location>
    <ligand>
        <name>ATP</name>
        <dbReference type="ChEBI" id="CHEBI:30616"/>
    </ligand>
</feature>
<evidence type="ECO:0000256" key="10">
    <source>
        <dbReference type="ARBA" id="ARBA00022840"/>
    </source>
</evidence>
<dbReference type="InterPro" id="IPR020568">
    <property type="entry name" value="Ribosomal_Su5_D2-typ_SF"/>
</dbReference>
<dbReference type="Gene3D" id="3.30.230.10">
    <property type="match status" value="1"/>
</dbReference>
<evidence type="ECO:0000259" key="14">
    <source>
        <dbReference type="Pfam" id="PF00288"/>
    </source>
</evidence>
<evidence type="ECO:0000256" key="3">
    <source>
        <dbReference type="ARBA" id="ARBA00012078"/>
    </source>
</evidence>
<evidence type="ECO:0000259" key="15">
    <source>
        <dbReference type="Pfam" id="PF08544"/>
    </source>
</evidence>
<dbReference type="Proteomes" id="UP000051576">
    <property type="component" value="Unassembled WGS sequence"/>
</dbReference>
<dbReference type="OrthoDB" id="9769912at2"/>
<dbReference type="InterPro" id="IPR006203">
    <property type="entry name" value="GHMP_knse_ATP-bd_CS"/>
</dbReference>
<dbReference type="Gene3D" id="3.30.70.890">
    <property type="entry name" value="GHMP kinase, C-terminal domain"/>
    <property type="match status" value="1"/>
</dbReference>
<proteinExistence type="inferred from homology"/>
<keyword evidence="8 13" id="KW-0547">Nucleotide-binding</keyword>
<evidence type="ECO:0000256" key="2">
    <source>
        <dbReference type="ARBA" id="ARBA00007370"/>
    </source>
</evidence>
<gene>
    <name evidence="13" type="primary">thrB</name>
    <name evidence="16" type="ORF">FD21_GL001520</name>
</gene>
<comment type="function">
    <text evidence="12 13">Catalyzes the ATP-dependent phosphorylation of L-homoserine to L-homoserine phosphate.</text>
</comment>
<feature type="domain" description="GHMP kinase C-terminal" evidence="15">
    <location>
        <begin position="195"/>
        <end position="262"/>
    </location>
</feature>
<comment type="similarity">
    <text evidence="2 13">Belongs to the GHMP kinase family. Homoserine kinase subfamily.</text>
</comment>
<dbReference type="PANTHER" id="PTHR20861:SF1">
    <property type="entry name" value="HOMOSERINE KINASE"/>
    <property type="match status" value="1"/>
</dbReference>
<keyword evidence="17" id="KW-1185">Reference proteome</keyword>
<dbReference type="Pfam" id="PF00288">
    <property type="entry name" value="GHMP_kinases_N"/>
    <property type="match status" value="1"/>
</dbReference>
<dbReference type="RefSeq" id="WP_010581116.1">
    <property type="nucleotide sequence ID" value="NZ_AHYZ01000157.1"/>
</dbReference>
<dbReference type="Pfam" id="PF08544">
    <property type="entry name" value="GHMP_kinases_C"/>
    <property type="match status" value="1"/>
</dbReference>
<dbReference type="UniPathway" id="UPA00050">
    <property type="reaction ID" value="UER00064"/>
</dbReference>
<dbReference type="SUPFAM" id="SSF54211">
    <property type="entry name" value="Ribosomal protein S5 domain 2-like"/>
    <property type="match status" value="1"/>
</dbReference>
<dbReference type="PRINTS" id="PR00958">
    <property type="entry name" value="HOMSERKINASE"/>
</dbReference>
<evidence type="ECO:0000256" key="9">
    <source>
        <dbReference type="ARBA" id="ARBA00022777"/>
    </source>
</evidence>
<dbReference type="InterPro" id="IPR014721">
    <property type="entry name" value="Ribsml_uS5_D2-typ_fold_subgr"/>
</dbReference>
<evidence type="ECO:0000256" key="11">
    <source>
        <dbReference type="ARBA" id="ARBA00049375"/>
    </source>
</evidence>
<keyword evidence="5 13" id="KW-0028">Amino-acid biosynthesis</keyword>
<accession>A0A0R2C3K8</accession>
<comment type="pathway">
    <text evidence="1 13">Amino-acid biosynthesis; L-threonine biosynthesis; L-threonine from L-aspartate: step 4/5.</text>
</comment>
<organism evidence="16 17">
    <name type="scientific">Liquorilactobacillus vini DSM 20605</name>
    <dbReference type="NCBI Taxonomy" id="1133569"/>
    <lineage>
        <taxon>Bacteria</taxon>
        <taxon>Bacillati</taxon>
        <taxon>Bacillota</taxon>
        <taxon>Bacilli</taxon>
        <taxon>Lactobacillales</taxon>
        <taxon>Lactobacillaceae</taxon>
        <taxon>Liquorilactobacillus</taxon>
    </lineage>
</organism>
<evidence type="ECO:0000256" key="13">
    <source>
        <dbReference type="HAMAP-Rule" id="MF_00384"/>
    </source>
</evidence>
<dbReference type="PANTHER" id="PTHR20861">
    <property type="entry name" value="HOMOSERINE/4-DIPHOSPHOCYTIDYL-2-C-METHYL-D-ERYTHRITOL KINASE"/>
    <property type="match status" value="1"/>
</dbReference>
<reference evidence="16 17" key="1">
    <citation type="journal article" date="2015" name="Genome Announc.">
        <title>Expanding the biotechnology potential of lactobacilli through comparative genomics of 213 strains and associated genera.</title>
        <authorList>
            <person name="Sun Z."/>
            <person name="Harris H.M."/>
            <person name="McCann A."/>
            <person name="Guo C."/>
            <person name="Argimon S."/>
            <person name="Zhang W."/>
            <person name="Yang X."/>
            <person name="Jeffery I.B."/>
            <person name="Cooney J.C."/>
            <person name="Kagawa T.F."/>
            <person name="Liu W."/>
            <person name="Song Y."/>
            <person name="Salvetti E."/>
            <person name="Wrobel A."/>
            <person name="Rasinkangas P."/>
            <person name="Parkhill J."/>
            <person name="Rea M.C."/>
            <person name="O'Sullivan O."/>
            <person name="Ritari J."/>
            <person name="Douillard F.P."/>
            <person name="Paul Ross R."/>
            <person name="Yang R."/>
            <person name="Briner A.E."/>
            <person name="Felis G.E."/>
            <person name="de Vos W.M."/>
            <person name="Barrangou R."/>
            <person name="Klaenhammer T.R."/>
            <person name="Caufield P.W."/>
            <person name="Cui Y."/>
            <person name="Zhang H."/>
            <person name="O'Toole P.W."/>
        </authorList>
    </citation>
    <scope>NUCLEOTIDE SEQUENCE [LARGE SCALE GENOMIC DNA]</scope>
    <source>
        <strain evidence="16 17">DSM 20605</strain>
    </source>
</reference>
<dbReference type="eggNOG" id="COG0083">
    <property type="taxonomic scope" value="Bacteria"/>
</dbReference>
<comment type="caution">
    <text evidence="16">The sequence shown here is derived from an EMBL/GenBank/DDBJ whole genome shotgun (WGS) entry which is preliminary data.</text>
</comment>
<dbReference type="InterPro" id="IPR036554">
    <property type="entry name" value="GHMP_kinase_C_sf"/>
</dbReference>
<dbReference type="GO" id="GO:0004413">
    <property type="term" value="F:homoserine kinase activity"/>
    <property type="evidence" value="ECO:0007669"/>
    <property type="project" value="UniProtKB-UniRule"/>
</dbReference>
<dbReference type="GO" id="GO:0005524">
    <property type="term" value="F:ATP binding"/>
    <property type="evidence" value="ECO:0007669"/>
    <property type="project" value="UniProtKB-UniRule"/>
</dbReference>
<protein>
    <recommendedName>
        <fullName evidence="4 13">Homoserine kinase</fullName>
        <shortName evidence="13">HK</shortName>
        <shortName evidence="13">HSK</shortName>
        <ecNumber evidence="3 13">2.7.1.39</ecNumber>
    </recommendedName>
</protein>
<dbReference type="InterPro" id="IPR013750">
    <property type="entry name" value="GHMP_kinase_C_dom"/>
</dbReference>
<dbReference type="HAMAP" id="MF_00384">
    <property type="entry name" value="Homoser_kinase"/>
    <property type="match status" value="1"/>
</dbReference>
<dbReference type="EC" id="2.7.1.39" evidence="3 13"/>
<comment type="catalytic activity">
    <reaction evidence="11 13">
        <text>L-homoserine + ATP = O-phospho-L-homoserine + ADP + H(+)</text>
        <dbReference type="Rhea" id="RHEA:13985"/>
        <dbReference type="ChEBI" id="CHEBI:15378"/>
        <dbReference type="ChEBI" id="CHEBI:30616"/>
        <dbReference type="ChEBI" id="CHEBI:57476"/>
        <dbReference type="ChEBI" id="CHEBI:57590"/>
        <dbReference type="ChEBI" id="CHEBI:456216"/>
        <dbReference type="EC" id="2.7.1.39"/>
    </reaction>
</comment>
<keyword evidence="10 13" id="KW-0067">ATP-binding</keyword>
<keyword evidence="13" id="KW-0963">Cytoplasm</keyword>
<keyword evidence="6 13" id="KW-0808">Transferase</keyword>
<dbReference type="PROSITE" id="PS00627">
    <property type="entry name" value="GHMP_KINASES_ATP"/>
    <property type="match status" value="1"/>
</dbReference>
<comment type="subcellular location">
    <subcellularLocation>
        <location evidence="13">Cytoplasm</location>
    </subcellularLocation>
</comment>
<feature type="domain" description="GHMP kinase N-terminal" evidence="14">
    <location>
        <begin position="56"/>
        <end position="133"/>
    </location>
</feature>
<keyword evidence="9 13" id="KW-0418">Kinase</keyword>
<sequence length="291" mass="31543">MRYKIKVPATSANLGPGFDSIGIAVSLYLQVDLLEKTDSWQVEHQLGSKIPCDERNLMIKTALNLAPNIKPHHLRVKSDIPLARGLGSSSSAIIAGIEIANLLGNLNLTQDQKLQVATKIEGHPDNVAPAILGDLVISSFDQQTVTSIKAHFPELLLMAFVPPTELLTVASRKVLPSNLNFKQAVYASSVGNTLVAAILTNNLMKVGELIEHDQFHEQARAALVPHLKQLRELGHQAGATGTYLSGAGPTIMTIIQHAKQQNFIDLVNQSQLNGKLYSLQVQRTGTTVSKF</sequence>
<dbReference type="GO" id="GO:0009088">
    <property type="term" value="P:threonine biosynthetic process"/>
    <property type="evidence" value="ECO:0007669"/>
    <property type="project" value="UniProtKB-UniRule"/>
</dbReference>
<name>A0A0R2C3K8_9LACO</name>
<dbReference type="EMBL" id="AYYX01000047">
    <property type="protein sequence ID" value="KRM86463.1"/>
    <property type="molecule type" value="Genomic_DNA"/>
</dbReference>
<evidence type="ECO:0000256" key="7">
    <source>
        <dbReference type="ARBA" id="ARBA00022697"/>
    </source>
</evidence>
<evidence type="ECO:0000256" key="5">
    <source>
        <dbReference type="ARBA" id="ARBA00022605"/>
    </source>
</evidence>
<dbReference type="InterPro" id="IPR006204">
    <property type="entry name" value="GHMP_kinase_N_dom"/>
</dbReference>
<dbReference type="NCBIfam" id="TIGR00191">
    <property type="entry name" value="thrB"/>
    <property type="match status" value="1"/>
</dbReference>
<dbReference type="STRING" id="1133569.FD21_GL001520"/>
<evidence type="ECO:0000256" key="6">
    <source>
        <dbReference type="ARBA" id="ARBA00022679"/>
    </source>
</evidence>
<dbReference type="AlphaFoldDB" id="A0A0R2C3K8"/>
<evidence type="ECO:0000256" key="4">
    <source>
        <dbReference type="ARBA" id="ARBA00017858"/>
    </source>
</evidence>
<evidence type="ECO:0000256" key="8">
    <source>
        <dbReference type="ARBA" id="ARBA00022741"/>
    </source>
</evidence>
<evidence type="ECO:0000313" key="17">
    <source>
        <dbReference type="Proteomes" id="UP000051576"/>
    </source>
</evidence>
<dbReference type="GO" id="GO:0005737">
    <property type="term" value="C:cytoplasm"/>
    <property type="evidence" value="ECO:0007669"/>
    <property type="project" value="UniProtKB-SubCell"/>
</dbReference>
<keyword evidence="7 13" id="KW-0791">Threonine biosynthesis</keyword>
<evidence type="ECO:0000313" key="16">
    <source>
        <dbReference type="EMBL" id="KRM86463.1"/>
    </source>
</evidence>
<dbReference type="PATRIC" id="fig|1133569.4.peg.1664"/>
<evidence type="ECO:0000256" key="12">
    <source>
        <dbReference type="ARBA" id="ARBA00049954"/>
    </source>
</evidence>
<evidence type="ECO:0000256" key="1">
    <source>
        <dbReference type="ARBA" id="ARBA00005015"/>
    </source>
</evidence>
<dbReference type="SUPFAM" id="SSF55060">
    <property type="entry name" value="GHMP Kinase, C-terminal domain"/>
    <property type="match status" value="1"/>
</dbReference>
<dbReference type="InterPro" id="IPR000870">
    <property type="entry name" value="Homoserine_kinase"/>
</dbReference>